<evidence type="ECO:0000256" key="1">
    <source>
        <dbReference type="ARBA" id="ARBA00023015"/>
    </source>
</evidence>
<dbReference type="GO" id="GO:0003700">
    <property type="term" value="F:DNA-binding transcription factor activity"/>
    <property type="evidence" value="ECO:0007669"/>
    <property type="project" value="InterPro"/>
</dbReference>
<sequence>MEFSKEAEIFKALGHPIRLKIVYGLLKVGGCNVKNMQECLGLHQATVSQHLIHLKSRGIITSTRQGLEMIYKVTNPWAKCVIDNIEKKLNEQEDTNEDFQ</sequence>
<proteinExistence type="predicted"/>
<organism evidence="5 6">
    <name type="scientific">Desulfomonile tiedjei</name>
    <dbReference type="NCBI Taxonomy" id="2358"/>
    <lineage>
        <taxon>Bacteria</taxon>
        <taxon>Pseudomonadati</taxon>
        <taxon>Thermodesulfobacteriota</taxon>
        <taxon>Desulfomonilia</taxon>
        <taxon>Desulfomonilales</taxon>
        <taxon>Desulfomonilaceae</taxon>
        <taxon>Desulfomonile</taxon>
    </lineage>
</organism>
<dbReference type="InterPro" id="IPR001845">
    <property type="entry name" value="HTH_ArsR_DNA-bd_dom"/>
</dbReference>
<dbReference type="InterPro" id="IPR011991">
    <property type="entry name" value="ArsR-like_HTH"/>
</dbReference>
<dbReference type="GO" id="GO:0003677">
    <property type="term" value="F:DNA binding"/>
    <property type="evidence" value="ECO:0007669"/>
    <property type="project" value="UniProtKB-KW"/>
</dbReference>
<dbReference type="EMBL" id="JACRDE010000191">
    <property type="protein sequence ID" value="MBI5249199.1"/>
    <property type="molecule type" value="Genomic_DNA"/>
</dbReference>
<dbReference type="Pfam" id="PF01022">
    <property type="entry name" value="HTH_5"/>
    <property type="match status" value="1"/>
</dbReference>
<dbReference type="CDD" id="cd00090">
    <property type="entry name" value="HTH_ARSR"/>
    <property type="match status" value="1"/>
</dbReference>
<dbReference type="AlphaFoldDB" id="A0A9D6V0D2"/>
<evidence type="ECO:0000259" key="4">
    <source>
        <dbReference type="PROSITE" id="PS50987"/>
    </source>
</evidence>
<gene>
    <name evidence="5" type="ORF">HY912_06870</name>
</gene>
<comment type="caution">
    <text evidence="5">The sequence shown here is derived from an EMBL/GenBank/DDBJ whole genome shotgun (WGS) entry which is preliminary data.</text>
</comment>
<dbReference type="PANTHER" id="PTHR43132">
    <property type="entry name" value="ARSENICAL RESISTANCE OPERON REPRESSOR ARSR-RELATED"/>
    <property type="match status" value="1"/>
</dbReference>
<evidence type="ECO:0000313" key="6">
    <source>
        <dbReference type="Proteomes" id="UP000807825"/>
    </source>
</evidence>
<feature type="domain" description="HTH arsR-type" evidence="4">
    <location>
        <begin position="1"/>
        <end position="93"/>
    </location>
</feature>
<dbReference type="PROSITE" id="PS50987">
    <property type="entry name" value="HTH_ARSR_2"/>
    <property type="match status" value="1"/>
</dbReference>
<dbReference type="Proteomes" id="UP000807825">
    <property type="component" value="Unassembled WGS sequence"/>
</dbReference>
<dbReference type="InterPro" id="IPR036390">
    <property type="entry name" value="WH_DNA-bd_sf"/>
</dbReference>
<name>A0A9D6V0D2_9BACT</name>
<evidence type="ECO:0000256" key="2">
    <source>
        <dbReference type="ARBA" id="ARBA00023125"/>
    </source>
</evidence>
<dbReference type="PRINTS" id="PR00778">
    <property type="entry name" value="HTHARSR"/>
</dbReference>
<dbReference type="NCBIfam" id="NF033788">
    <property type="entry name" value="HTH_metalloreg"/>
    <property type="match status" value="1"/>
</dbReference>
<evidence type="ECO:0000256" key="3">
    <source>
        <dbReference type="ARBA" id="ARBA00023163"/>
    </source>
</evidence>
<dbReference type="PANTHER" id="PTHR43132:SF2">
    <property type="entry name" value="ARSENICAL RESISTANCE OPERON REPRESSOR ARSR-RELATED"/>
    <property type="match status" value="1"/>
</dbReference>
<keyword evidence="1" id="KW-0805">Transcription regulation</keyword>
<protein>
    <submittedName>
        <fullName evidence="5">Helix-turn-helix transcriptional regulator</fullName>
    </submittedName>
</protein>
<accession>A0A9D6V0D2</accession>
<dbReference type="InterPro" id="IPR051011">
    <property type="entry name" value="Metal_resp_trans_reg"/>
</dbReference>
<evidence type="ECO:0000313" key="5">
    <source>
        <dbReference type="EMBL" id="MBI5249199.1"/>
    </source>
</evidence>
<dbReference type="SMART" id="SM00418">
    <property type="entry name" value="HTH_ARSR"/>
    <property type="match status" value="1"/>
</dbReference>
<dbReference type="Gene3D" id="1.10.10.10">
    <property type="entry name" value="Winged helix-like DNA-binding domain superfamily/Winged helix DNA-binding domain"/>
    <property type="match status" value="1"/>
</dbReference>
<reference evidence="5" key="1">
    <citation type="submission" date="2020-07" db="EMBL/GenBank/DDBJ databases">
        <title>Huge and variable diversity of episymbiotic CPR bacteria and DPANN archaea in groundwater ecosystems.</title>
        <authorList>
            <person name="He C.Y."/>
            <person name="Keren R."/>
            <person name="Whittaker M."/>
            <person name="Farag I.F."/>
            <person name="Doudna J."/>
            <person name="Cate J.H.D."/>
            <person name="Banfield J.F."/>
        </authorList>
    </citation>
    <scope>NUCLEOTIDE SEQUENCE</scope>
    <source>
        <strain evidence="5">NC_groundwater_1664_Pr3_B-0.1um_52_9</strain>
    </source>
</reference>
<keyword evidence="3" id="KW-0804">Transcription</keyword>
<dbReference type="SUPFAM" id="SSF46785">
    <property type="entry name" value="Winged helix' DNA-binding domain"/>
    <property type="match status" value="1"/>
</dbReference>
<keyword evidence="2" id="KW-0238">DNA-binding</keyword>
<dbReference type="InterPro" id="IPR036388">
    <property type="entry name" value="WH-like_DNA-bd_sf"/>
</dbReference>